<dbReference type="EMBL" id="JAFMYV010000006">
    <property type="protein sequence ID" value="MBO0937687.1"/>
    <property type="molecule type" value="Genomic_DNA"/>
</dbReference>
<proteinExistence type="inferred from homology"/>
<dbReference type="PANTHER" id="PTHR36565:SF1">
    <property type="entry name" value="UPF0332 PROTEIN TM_1000"/>
    <property type="match status" value="1"/>
</dbReference>
<dbReference type="PANTHER" id="PTHR36565">
    <property type="entry name" value="UPF0332 PROTEIN TM_1000"/>
    <property type="match status" value="1"/>
</dbReference>
<evidence type="ECO:0000313" key="4">
    <source>
        <dbReference type="Proteomes" id="UP000664034"/>
    </source>
</evidence>
<feature type="domain" description="HEPN" evidence="2">
    <location>
        <begin position="8"/>
        <end position="119"/>
    </location>
</feature>
<dbReference type="InterPro" id="IPR052226">
    <property type="entry name" value="UPF0332_toxin"/>
</dbReference>
<dbReference type="InterPro" id="IPR007842">
    <property type="entry name" value="HEPN_dom"/>
</dbReference>
<protein>
    <submittedName>
        <fullName evidence="3">HEPN domain-containing protein</fullName>
    </submittedName>
</protein>
<dbReference type="AlphaFoldDB" id="A0A939K1Z9"/>
<accession>A0A939K1Z9</accession>
<dbReference type="Gene3D" id="1.20.120.330">
    <property type="entry name" value="Nucleotidyltransferases domain 2"/>
    <property type="match status" value="1"/>
</dbReference>
<gene>
    <name evidence="3" type="ORF">J2I47_14105</name>
</gene>
<organism evidence="3 4">
    <name type="scientific">Fibrella rubiginis</name>
    <dbReference type="NCBI Taxonomy" id="2817060"/>
    <lineage>
        <taxon>Bacteria</taxon>
        <taxon>Pseudomonadati</taxon>
        <taxon>Bacteroidota</taxon>
        <taxon>Cytophagia</taxon>
        <taxon>Cytophagales</taxon>
        <taxon>Spirosomataceae</taxon>
        <taxon>Fibrella</taxon>
    </lineage>
</organism>
<reference evidence="3" key="1">
    <citation type="submission" date="2021-03" db="EMBL/GenBank/DDBJ databases">
        <title>Fibrella sp. HMF5335 genome sequencing and assembly.</title>
        <authorList>
            <person name="Kang H."/>
            <person name="Kim H."/>
            <person name="Bae S."/>
            <person name="Joh K."/>
        </authorList>
    </citation>
    <scope>NUCLEOTIDE SEQUENCE</scope>
    <source>
        <strain evidence="3">HMF5335</strain>
    </source>
</reference>
<dbReference type="Proteomes" id="UP000664034">
    <property type="component" value="Unassembled WGS sequence"/>
</dbReference>
<dbReference type="Pfam" id="PF05168">
    <property type="entry name" value="HEPN"/>
    <property type="match status" value="1"/>
</dbReference>
<comment type="similarity">
    <text evidence="1">Belongs to the UPF0332 family.</text>
</comment>
<evidence type="ECO:0000259" key="2">
    <source>
        <dbReference type="Pfam" id="PF05168"/>
    </source>
</evidence>
<keyword evidence="4" id="KW-1185">Reference proteome</keyword>
<evidence type="ECO:0000256" key="1">
    <source>
        <dbReference type="ARBA" id="ARBA00038248"/>
    </source>
</evidence>
<sequence length="133" mass="15265">MKEDVIRLMGRSLDCLADARLIFQSGRYTGVPNRSYYAIFDAVNALLRIHDLHANSHRGAKNRFSELFIKSGLLPRETIIWLESCLELRQSGDYDFDYDVTEADATKSIEYASEFVLHVEAFLHTQPFMNDAT</sequence>
<name>A0A939K1Z9_9BACT</name>
<evidence type="ECO:0000313" key="3">
    <source>
        <dbReference type="EMBL" id="MBO0937687.1"/>
    </source>
</evidence>
<dbReference type="RefSeq" id="WP_207365227.1">
    <property type="nucleotide sequence ID" value="NZ_JAFMYV010000006.1"/>
</dbReference>
<comment type="caution">
    <text evidence="3">The sequence shown here is derived from an EMBL/GenBank/DDBJ whole genome shotgun (WGS) entry which is preliminary data.</text>
</comment>